<name>A0AAU9QPD5_9VIBR</name>
<keyword evidence="1" id="KW-0812">Transmembrane</keyword>
<feature type="transmembrane region" description="Helical" evidence="1">
    <location>
        <begin position="34"/>
        <end position="53"/>
    </location>
</feature>
<dbReference type="AlphaFoldDB" id="A0AAU9QPD5"/>
<dbReference type="Proteomes" id="UP001295462">
    <property type="component" value="Unassembled WGS sequence"/>
</dbReference>
<evidence type="ECO:0000313" key="3">
    <source>
        <dbReference type="Proteomes" id="UP001295462"/>
    </source>
</evidence>
<accession>A0AAU9QPD5</accession>
<sequence length="68" mass="7738">MVMNIFLLLLAIVSSALSLFINDKFLQALGGQFQVIATVAIGMLFYIFVIFILRKLNFIKIVELDKRT</sequence>
<protein>
    <submittedName>
        <fullName evidence="2">Uncharacterized protein</fullName>
    </submittedName>
</protein>
<keyword evidence="1" id="KW-1133">Transmembrane helix</keyword>
<keyword evidence="1" id="KW-0472">Membrane</keyword>
<comment type="caution">
    <text evidence="2">The sequence shown here is derived from an EMBL/GenBank/DDBJ whole genome shotgun (WGS) entry which is preliminary data.</text>
</comment>
<dbReference type="EMBL" id="CAKMUD010000086">
    <property type="protein sequence ID" value="CAH1597616.1"/>
    <property type="molecule type" value="Genomic_DNA"/>
</dbReference>
<evidence type="ECO:0000313" key="2">
    <source>
        <dbReference type="EMBL" id="CAH1597616.1"/>
    </source>
</evidence>
<gene>
    <name evidence="2" type="ORF">THF1A12_320124</name>
</gene>
<reference evidence="2" key="1">
    <citation type="submission" date="2022-01" db="EMBL/GenBank/DDBJ databases">
        <authorList>
            <person name="Lagorce A."/>
        </authorList>
    </citation>
    <scope>NUCLEOTIDE SEQUENCE</scope>
    <source>
        <strain evidence="2">Th15_F1_A12</strain>
    </source>
</reference>
<evidence type="ECO:0000256" key="1">
    <source>
        <dbReference type="SAM" id="Phobius"/>
    </source>
</evidence>
<proteinExistence type="predicted"/>
<organism evidence="2 3">
    <name type="scientific">Vibrio jasicida</name>
    <dbReference type="NCBI Taxonomy" id="766224"/>
    <lineage>
        <taxon>Bacteria</taxon>
        <taxon>Pseudomonadati</taxon>
        <taxon>Pseudomonadota</taxon>
        <taxon>Gammaproteobacteria</taxon>
        <taxon>Vibrionales</taxon>
        <taxon>Vibrionaceae</taxon>
        <taxon>Vibrio</taxon>
    </lineage>
</organism>